<organism evidence="1 2">
    <name type="scientific">Symbiodinium natans</name>
    <dbReference type="NCBI Taxonomy" id="878477"/>
    <lineage>
        <taxon>Eukaryota</taxon>
        <taxon>Sar</taxon>
        <taxon>Alveolata</taxon>
        <taxon>Dinophyceae</taxon>
        <taxon>Suessiales</taxon>
        <taxon>Symbiodiniaceae</taxon>
        <taxon>Symbiodinium</taxon>
    </lineage>
</organism>
<dbReference type="EMBL" id="CAJNDS010000335">
    <property type="protein sequence ID" value="CAE7193689.1"/>
    <property type="molecule type" value="Genomic_DNA"/>
</dbReference>
<name>A0A812J1V0_9DINO</name>
<keyword evidence="2" id="KW-1185">Reference proteome</keyword>
<comment type="caution">
    <text evidence="1">The sequence shown here is derived from an EMBL/GenBank/DDBJ whole genome shotgun (WGS) entry which is preliminary data.</text>
</comment>
<gene>
    <name evidence="1" type="ORF">SNAT2548_LOCUS5254</name>
</gene>
<evidence type="ECO:0000313" key="2">
    <source>
        <dbReference type="Proteomes" id="UP000604046"/>
    </source>
</evidence>
<evidence type="ECO:0008006" key="3">
    <source>
        <dbReference type="Google" id="ProtNLM"/>
    </source>
</evidence>
<reference evidence="1" key="1">
    <citation type="submission" date="2021-02" db="EMBL/GenBank/DDBJ databases">
        <authorList>
            <person name="Dougan E. K."/>
            <person name="Rhodes N."/>
            <person name="Thang M."/>
            <person name="Chan C."/>
        </authorList>
    </citation>
    <scope>NUCLEOTIDE SEQUENCE</scope>
</reference>
<dbReference type="SUPFAM" id="SSF54236">
    <property type="entry name" value="Ubiquitin-like"/>
    <property type="match status" value="1"/>
</dbReference>
<dbReference type="InterPro" id="IPR029071">
    <property type="entry name" value="Ubiquitin-like_domsf"/>
</dbReference>
<dbReference type="Proteomes" id="UP000604046">
    <property type="component" value="Unassembled WGS sequence"/>
</dbReference>
<accession>A0A812J1V0</accession>
<proteinExistence type="predicted"/>
<dbReference type="AlphaFoldDB" id="A0A812J1V0"/>
<sequence length="193" mass="21291">MVEGRPQKVLNVWLLSGSKLAEAPLEEGPLQDVGALKIFLKDLCGLPPFLQVLLYDQVLLDDSARLDALPGQDVQLAFVPISEPTQGQRAELYQGLYEASRAGFVDVSRLLLHARADARDGQAALAIHEASERGNVELLQLLGCCCKQLRTHAKSLRSTGAGDCRRRRSWRPPTAATLTWRACCCTSRQTRRL</sequence>
<evidence type="ECO:0000313" key="1">
    <source>
        <dbReference type="EMBL" id="CAE7193689.1"/>
    </source>
</evidence>
<protein>
    <recommendedName>
        <fullName evidence="3">Ubiquitin-like domain-containing protein</fullName>
    </recommendedName>
</protein>